<evidence type="ECO:0000313" key="2">
    <source>
        <dbReference type="EMBL" id="NYS78168.1"/>
    </source>
</evidence>
<dbReference type="EMBL" id="JACCDE010000014">
    <property type="protein sequence ID" value="NYS78168.1"/>
    <property type="molecule type" value="Genomic_DNA"/>
</dbReference>
<evidence type="ECO:0000256" key="1">
    <source>
        <dbReference type="SAM" id="MobiDB-lite"/>
    </source>
</evidence>
<feature type="compositionally biased region" description="Low complexity" evidence="1">
    <location>
        <begin position="99"/>
        <end position="114"/>
    </location>
</feature>
<dbReference type="RefSeq" id="WP_179916069.1">
    <property type="nucleotide sequence ID" value="NZ_JACCDE010000014.1"/>
</dbReference>
<gene>
    <name evidence="2" type="ORF">HZS80_10660</name>
</gene>
<accession>A0A7Z0RYU1</accession>
<comment type="caution">
    <text evidence="2">The sequence shown here is derived from an EMBL/GenBank/DDBJ whole genome shotgun (WGS) entry which is preliminary data.</text>
</comment>
<dbReference type="Proteomes" id="UP000526892">
    <property type="component" value="Unassembled WGS sequence"/>
</dbReference>
<proteinExistence type="predicted"/>
<dbReference type="AlphaFoldDB" id="A0A7Z0RYU1"/>
<keyword evidence="3" id="KW-1185">Reference proteome</keyword>
<reference evidence="2 3" key="1">
    <citation type="journal article" date="2003" name="Extremophiles">
        <title>Halomonas glaciei sp. nov. isolated from fast ice of Adelie Land, Antarctica.</title>
        <authorList>
            <person name="Reddy G.S."/>
            <person name="Raghavan P.U."/>
            <person name="Sarita N.B."/>
            <person name="Prakash J.S."/>
            <person name="Nagesh N."/>
            <person name="Delille D."/>
            <person name="Shivaji S."/>
        </authorList>
    </citation>
    <scope>NUCLEOTIDE SEQUENCE [LARGE SCALE GENOMIC DNA]</scope>
    <source>
        <strain evidence="2 3">DD39</strain>
    </source>
</reference>
<feature type="region of interest" description="Disordered" evidence="1">
    <location>
        <begin position="99"/>
        <end position="133"/>
    </location>
</feature>
<name>A0A7Z0RYU1_9GAMM</name>
<sequence>MAERISHDVTPPKIGPDAHEALEALLQTLHEHGVLRFANDIVAANSDVTRLLVNGLSNEGSLNTIQNLSIILMALSTLPPDRFYQVMMAVRDGVDQIGSYRSRGSSSDNSSSTKSEADSAEAMNKEEASKGEAPGVSGVYKMLHDDELWHAIQPLLAGIRAFSERLDTPVDKPVTDFTGKPTEGP</sequence>
<organism evidence="2 3">
    <name type="scientific">Vreelandella glaciei</name>
    <dbReference type="NCBI Taxonomy" id="186761"/>
    <lineage>
        <taxon>Bacteria</taxon>
        <taxon>Pseudomonadati</taxon>
        <taxon>Pseudomonadota</taxon>
        <taxon>Gammaproteobacteria</taxon>
        <taxon>Oceanospirillales</taxon>
        <taxon>Halomonadaceae</taxon>
        <taxon>Vreelandella</taxon>
    </lineage>
</organism>
<protein>
    <submittedName>
        <fullName evidence="2">DUF1641 domain-containing protein</fullName>
    </submittedName>
</protein>
<evidence type="ECO:0000313" key="3">
    <source>
        <dbReference type="Proteomes" id="UP000526892"/>
    </source>
</evidence>